<dbReference type="EMBL" id="FRCK01000006">
    <property type="protein sequence ID" value="SHM27314.1"/>
    <property type="molecule type" value="Genomic_DNA"/>
</dbReference>
<evidence type="ECO:0000256" key="1">
    <source>
        <dbReference type="SAM" id="MobiDB-lite"/>
    </source>
</evidence>
<feature type="region of interest" description="Disordered" evidence="1">
    <location>
        <begin position="104"/>
        <end position="227"/>
    </location>
</feature>
<feature type="compositionally biased region" description="Low complexity" evidence="1">
    <location>
        <begin position="172"/>
        <end position="186"/>
    </location>
</feature>
<proteinExistence type="predicted"/>
<keyword evidence="3" id="KW-1185">Reference proteome</keyword>
<protein>
    <submittedName>
        <fullName evidence="2">Uncharacterized protein</fullName>
    </submittedName>
</protein>
<dbReference type="STRING" id="53463.SAMN05444389_10669"/>
<evidence type="ECO:0000313" key="3">
    <source>
        <dbReference type="Proteomes" id="UP000184444"/>
    </source>
</evidence>
<organism evidence="2 3">
    <name type="scientific">Paracoccus solventivorans</name>
    <dbReference type="NCBI Taxonomy" id="53463"/>
    <lineage>
        <taxon>Bacteria</taxon>
        <taxon>Pseudomonadati</taxon>
        <taxon>Pseudomonadota</taxon>
        <taxon>Alphaproteobacteria</taxon>
        <taxon>Rhodobacterales</taxon>
        <taxon>Paracoccaceae</taxon>
        <taxon>Paracoccus</taxon>
    </lineage>
</organism>
<evidence type="ECO:0000313" key="2">
    <source>
        <dbReference type="EMBL" id="SHM27314.1"/>
    </source>
</evidence>
<dbReference type="AlphaFoldDB" id="A0A1M7HFU4"/>
<gene>
    <name evidence="2" type="ORF">SAMN05444389_10669</name>
</gene>
<sequence length="282" mass="30269">MRAKAYKSIYTKGGMVHCAEPPASMSYMSCSRCASTRVTASGCVAPRFRPSLPQGNEDSPLAIRSAPGFIDRPGRARKNTRRLRMRLECFMPGAGCKIQSSARRSAWPSGPHHPFVKRGSRAPAACTARPPGLRVFGSGRTPGRWRRPARAATSPLCGSGRPTQRTSRRALRAPAACAARPAGLRLSGSGRTQAPGRLRRPARTASPPYGSGSPMQRTPRRAVARQPTRQFHTVGILRLPARNARASRLPKSTAGTAAPNLCRGRCASFGLDLTLSQRKPGP</sequence>
<accession>A0A1M7HFU4</accession>
<reference evidence="3" key="1">
    <citation type="submission" date="2016-11" db="EMBL/GenBank/DDBJ databases">
        <authorList>
            <person name="Varghese N."/>
            <person name="Submissions S."/>
        </authorList>
    </citation>
    <scope>NUCLEOTIDE SEQUENCE [LARGE SCALE GENOMIC DNA]</scope>
    <source>
        <strain evidence="3">DSM 6637</strain>
    </source>
</reference>
<dbReference type="Proteomes" id="UP000184444">
    <property type="component" value="Unassembled WGS sequence"/>
</dbReference>
<name>A0A1M7HFU4_9RHOB</name>